<reference evidence="3" key="1">
    <citation type="submission" date="2020-05" db="EMBL/GenBank/DDBJ databases">
        <authorList>
            <person name="Chiriac C."/>
            <person name="Salcher M."/>
            <person name="Ghai R."/>
            <person name="Kavagutti S V."/>
        </authorList>
    </citation>
    <scope>NUCLEOTIDE SEQUENCE</scope>
</reference>
<dbReference type="EMBL" id="CAFBLW010000023">
    <property type="protein sequence ID" value="CAB4873040.1"/>
    <property type="molecule type" value="Genomic_DNA"/>
</dbReference>
<dbReference type="Gene3D" id="2.60.120.10">
    <property type="entry name" value="Jelly Rolls"/>
    <property type="match status" value="2"/>
</dbReference>
<sequence>MSGFGFAGDEGRPIQMGQLTVFGDGDSIVIRAANQQENRSPNLELFILGGQPIKEPVAWMGPFVMNTKREVLDAFEDFQKGLLGSIPAIYKEDAKPKQPIQRTDKLSGDIKPSTASEILDVHNAPTEMQEKKV</sequence>
<feature type="region of interest" description="Disordered" evidence="1">
    <location>
        <begin position="94"/>
        <end position="133"/>
    </location>
</feature>
<feature type="compositionally biased region" description="Basic and acidic residues" evidence="1">
    <location>
        <begin position="94"/>
        <end position="108"/>
    </location>
</feature>
<dbReference type="InterPro" id="IPR012093">
    <property type="entry name" value="Pirin"/>
</dbReference>
<protein>
    <submittedName>
        <fullName evidence="3">Unannotated protein</fullName>
    </submittedName>
</protein>
<evidence type="ECO:0000313" key="3">
    <source>
        <dbReference type="EMBL" id="CAB4873040.1"/>
    </source>
</evidence>
<gene>
    <name evidence="3" type="ORF">UFOPK3461_00441</name>
</gene>
<organism evidence="3">
    <name type="scientific">freshwater metagenome</name>
    <dbReference type="NCBI Taxonomy" id="449393"/>
    <lineage>
        <taxon>unclassified sequences</taxon>
        <taxon>metagenomes</taxon>
        <taxon>ecological metagenomes</taxon>
    </lineage>
</organism>
<proteinExistence type="predicted"/>
<dbReference type="InterPro" id="IPR011051">
    <property type="entry name" value="RmlC_Cupin_sf"/>
</dbReference>
<dbReference type="InterPro" id="IPR008778">
    <property type="entry name" value="Pirin_C_dom"/>
</dbReference>
<dbReference type="AlphaFoldDB" id="A0A6J7DVE1"/>
<accession>A0A6J7DVE1</accession>
<dbReference type="PANTHER" id="PTHR13903">
    <property type="entry name" value="PIRIN-RELATED"/>
    <property type="match status" value="1"/>
</dbReference>
<dbReference type="SUPFAM" id="SSF51182">
    <property type="entry name" value="RmlC-like cupins"/>
    <property type="match status" value="1"/>
</dbReference>
<dbReference type="InterPro" id="IPR014710">
    <property type="entry name" value="RmlC-like_jellyroll"/>
</dbReference>
<feature type="domain" description="Pirin C-terminal" evidence="2">
    <location>
        <begin position="10"/>
        <end position="81"/>
    </location>
</feature>
<name>A0A6J7DVE1_9ZZZZ</name>
<evidence type="ECO:0000256" key="1">
    <source>
        <dbReference type="SAM" id="MobiDB-lite"/>
    </source>
</evidence>
<evidence type="ECO:0000259" key="2">
    <source>
        <dbReference type="Pfam" id="PF05726"/>
    </source>
</evidence>
<dbReference type="PANTHER" id="PTHR13903:SF8">
    <property type="entry name" value="PIRIN"/>
    <property type="match status" value="1"/>
</dbReference>
<dbReference type="Pfam" id="PF05726">
    <property type="entry name" value="Pirin_C"/>
    <property type="match status" value="1"/>
</dbReference>